<protein>
    <submittedName>
        <fullName evidence="1">Uncharacterized protein</fullName>
    </submittedName>
</protein>
<name>A0A644WDK2_9ZZZZ</name>
<comment type="caution">
    <text evidence="1">The sequence shown here is derived from an EMBL/GenBank/DDBJ whole genome shotgun (WGS) entry which is preliminary data.</text>
</comment>
<dbReference type="AlphaFoldDB" id="A0A644WDK2"/>
<accession>A0A644WDK2</accession>
<organism evidence="1">
    <name type="scientific">bioreactor metagenome</name>
    <dbReference type="NCBI Taxonomy" id="1076179"/>
    <lineage>
        <taxon>unclassified sequences</taxon>
        <taxon>metagenomes</taxon>
        <taxon>ecological metagenomes</taxon>
    </lineage>
</organism>
<evidence type="ECO:0000313" key="1">
    <source>
        <dbReference type="EMBL" id="MPM01916.1"/>
    </source>
</evidence>
<dbReference type="EMBL" id="VSSQ01000831">
    <property type="protein sequence ID" value="MPM01916.1"/>
    <property type="molecule type" value="Genomic_DNA"/>
</dbReference>
<gene>
    <name evidence="1" type="ORF">SDC9_48156</name>
</gene>
<sequence>MNKNLKIKRHYINTISIEEILKDIINWQLDNKINELYNQQQADIVASNNIEGSN</sequence>
<reference evidence="1" key="1">
    <citation type="submission" date="2019-08" db="EMBL/GenBank/DDBJ databases">
        <authorList>
            <person name="Kucharzyk K."/>
            <person name="Murdoch R.W."/>
            <person name="Higgins S."/>
            <person name="Loffler F."/>
        </authorList>
    </citation>
    <scope>NUCLEOTIDE SEQUENCE</scope>
</reference>
<proteinExistence type="predicted"/>